<dbReference type="eggNOG" id="ENOG502QTES">
    <property type="taxonomic scope" value="Eukaryota"/>
</dbReference>
<evidence type="ECO:0000256" key="3">
    <source>
        <dbReference type="ARBA" id="ARBA00034694"/>
    </source>
</evidence>
<organism evidence="4 5">
    <name type="scientific">Capsella rubella</name>
    <dbReference type="NCBI Taxonomy" id="81985"/>
    <lineage>
        <taxon>Eukaryota</taxon>
        <taxon>Viridiplantae</taxon>
        <taxon>Streptophyta</taxon>
        <taxon>Embryophyta</taxon>
        <taxon>Tracheophyta</taxon>
        <taxon>Spermatophyta</taxon>
        <taxon>Magnoliopsida</taxon>
        <taxon>eudicotyledons</taxon>
        <taxon>Gunneridae</taxon>
        <taxon>Pentapetalae</taxon>
        <taxon>rosids</taxon>
        <taxon>malvids</taxon>
        <taxon>Brassicales</taxon>
        <taxon>Brassicaceae</taxon>
        <taxon>Camelineae</taxon>
        <taxon>Capsella</taxon>
    </lineage>
</organism>
<dbReference type="EMBL" id="KB870812">
    <property type="protein sequence ID" value="EOA12431.1"/>
    <property type="molecule type" value="Genomic_DNA"/>
</dbReference>
<keyword evidence="5" id="KW-1185">Reference proteome</keyword>
<dbReference type="InterPro" id="IPR011004">
    <property type="entry name" value="Trimer_LpxA-like_sf"/>
</dbReference>
<dbReference type="PANTHER" id="PTHR13061:SF62">
    <property type="entry name" value="GAMMA CARBONIC ANHYDRASE 3, MITOCHONDRIAL"/>
    <property type="match status" value="1"/>
</dbReference>
<dbReference type="PANTHER" id="PTHR13061">
    <property type="entry name" value="DYNACTIN SUBUNIT P25"/>
    <property type="match status" value="1"/>
</dbReference>
<dbReference type="InterPro" id="IPR047324">
    <property type="entry name" value="LbH_gamma_CA-like"/>
</dbReference>
<dbReference type="InterPro" id="IPR050484">
    <property type="entry name" value="Transf_Hexapept/Carb_Anhydrase"/>
</dbReference>
<evidence type="ECO:0000256" key="2">
    <source>
        <dbReference type="ARBA" id="ARBA00023595"/>
    </source>
</evidence>
<comment type="subcellular location">
    <subcellularLocation>
        <location evidence="3">Mitochondrion membrane</location>
        <topology evidence="3">Peripheral membrane protein</topology>
        <orientation evidence="3">Matrix side</orientation>
    </subcellularLocation>
</comment>
<reference evidence="5" key="1">
    <citation type="journal article" date="2013" name="Nat. Genet.">
        <title>The Capsella rubella genome and the genomic consequences of rapid mating system evolution.</title>
        <authorList>
            <person name="Slotte T."/>
            <person name="Hazzouri K.M."/>
            <person name="Agren J.A."/>
            <person name="Koenig D."/>
            <person name="Maumus F."/>
            <person name="Guo Y.L."/>
            <person name="Steige K."/>
            <person name="Platts A.E."/>
            <person name="Escobar J.S."/>
            <person name="Newman L.K."/>
            <person name="Wang W."/>
            <person name="Mandakova T."/>
            <person name="Vello E."/>
            <person name="Smith L.M."/>
            <person name="Henz S.R."/>
            <person name="Steffen J."/>
            <person name="Takuno S."/>
            <person name="Brandvain Y."/>
            <person name="Coop G."/>
            <person name="Andolfatto P."/>
            <person name="Hu T.T."/>
            <person name="Blanchette M."/>
            <person name="Clark R.M."/>
            <person name="Quesneville H."/>
            <person name="Nordborg M."/>
            <person name="Gaut B.S."/>
            <person name="Lysak M.A."/>
            <person name="Jenkins J."/>
            <person name="Grimwood J."/>
            <person name="Chapman J."/>
            <person name="Prochnik S."/>
            <person name="Shu S."/>
            <person name="Rokhsar D."/>
            <person name="Schmutz J."/>
            <person name="Weigel D."/>
            <person name="Wright S.I."/>
        </authorList>
    </citation>
    <scope>NUCLEOTIDE SEQUENCE [LARGE SCALE GENOMIC DNA]</scope>
    <source>
        <strain evidence="5">cv. Monte Gargano</strain>
    </source>
</reference>
<accession>R0EUH6</accession>
<dbReference type="SUPFAM" id="SSF51161">
    <property type="entry name" value="Trimeric LpxA-like enzymes"/>
    <property type="match status" value="1"/>
</dbReference>
<protein>
    <submittedName>
        <fullName evidence="4">Uncharacterized protein</fullName>
    </submittedName>
</protein>
<dbReference type="Proteomes" id="UP000029121">
    <property type="component" value="Unassembled WGS sequence"/>
</dbReference>
<gene>
    <name evidence="4" type="ORF">CARUB_v10028265mg</name>
</gene>
<name>R0EUH6_9BRAS</name>
<dbReference type="AlphaFoldDB" id="R0EUH6"/>
<dbReference type="CDD" id="cd04645">
    <property type="entry name" value="LbH_gamma_CA_like"/>
    <property type="match status" value="1"/>
</dbReference>
<proteinExistence type="inferred from homology"/>
<dbReference type="STRING" id="81985.R0EUH6"/>
<sequence>SRHRTLMNVFDKSPSVDKGAFVAPNASITGDVHVGRGSSIWYGCVLRGHSAVLHGCTVEDEAYIGTSATVLDGAHVEKHAMVASGALVRQNTRIPSGEVWGGNPAKFLRKVTEEERVFFSSSAVEYSNLAQVHATENAKNLDETEFKTLLNKKNARDTEYDSVLDDLTLPENVPKAA</sequence>
<comment type="similarity">
    <text evidence="2">Belongs to the gamma-class carbonic anhydrase family.</text>
</comment>
<evidence type="ECO:0000256" key="1">
    <source>
        <dbReference type="ARBA" id="ARBA00023128"/>
    </source>
</evidence>
<evidence type="ECO:0000313" key="5">
    <source>
        <dbReference type="Proteomes" id="UP000029121"/>
    </source>
</evidence>
<dbReference type="Gene3D" id="2.160.10.10">
    <property type="entry name" value="Hexapeptide repeat proteins"/>
    <property type="match status" value="2"/>
</dbReference>
<keyword evidence="1" id="KW-0496">Mitochondrion</keyword>
<dbReference type="GO" id="GO:0031966">
    <property type="term" value="C:mitochondrial membrane"/>
    <property type="evidence" value="ECO:0007669"/>
    <property type="project" value="UniProtKB-SubCell"/>
</dbReference>
<evidence type="ECO:0000313" key="4">
    <source>
        <dbReference type="EMBL" id="EOA12431.1"/>
    </source>
</evidence>
<feature type="non-terminal residue" evidence="4">
    <location>
        <position position="1"/>
    </location>
</feature>